<sequence length="376" mass="44109">MRVLWNELKKILAWKMLLLLVMLNSVLYFFLIEFDIKHFPNGRPALDSYHIGIEMIEKYGTHMDEDEFLDFRKAYDEQVIEADQYLQSRREFVEAGFDTYEKFKNFDRDNEELYILHSKVMFEEKEVNTFWELQERERLIEFYDMKDELRGYDNTQQKQRAEELIASKKYGVYPEVVIMNFRDFIGNVTIAILFSVVLVISPMILKDRSRQMLALQYTSKKGRNLFKTKILAGLISTFSVITALLIVYFGVYSLNDTSMYFDVPVNTFIGNESWYDPTFFQYILLCVAAIYVIGVVFGLLAMSFSSFVPNSMALIGIQIPFIVGMIIVIGGPLMRYIISIWNPQWLAPTVYCGMVVASVLLIIILWRRERKRDIVL</sequence>
<feature type="transmembrane region" description="Helical" evidence="5">
    <location>
        <begin position="345"/>
        <end position="366"/>
    </location>
</feature>
<comment type="subcellular location">
    <subcellularLocation>
        <location evidence="1">Membrane</location>
        <topology evidence="1">Multi-pass membrane protein</topology>
    </subcellularLocation>
</comment>
<feature type="transmembrane region" description="Helical" evidence="5">
    <location>
        <begin position="230"/>
        <end position="251"/>
    </location>
</feature>
<feature type="transmembrane region" description="Helical" evidence="5">
    <location>
        <begin position="313"/>
        <end position="333"/>
    </location>
</feature>
<dbReference type="EMBL" id="JBHSNO010000001">
    <property type="protein sequence ID" value="MFC5587474.1"/>
    <property type="molecule type" value="Genomic_DNA"/>
</dbReference>
<feature type="transmembrane region" description="Helical" evidence="5">
    <location>
        <begin position="279"/>
        <end position="301"/>
    </location>
</feature>
<feature type="transmembrane region" description="Helical" evidence="5">
    <location>
        <begin position="12"/>
        <end position="31"/>
    </location>
</feature>
<evidence type="ECO:0000256" key="2">
    <source>
        <dbReference type="ARBA" id="ARBA00022692"/>
    </source>
</evidence>
<reference evidence="8" key="1">
    <citation type="journal article" date="2019" name="Int. J. Syst. Evol. Microbiol.">
        <title>The Global Catalogue of Microorganisms (GCM) 10K type strain sequencing project: providing services to taxonomists for standard genome sequencing and annotation.</title>
        <authorList>
            <consortium name="The Broad Institute Genomics Platform"/>
            <consortium name="The Broad Institute Genome Sequencing Center for Infectious Disease"/>
            <person name="Wu L."/>
            <person name="Ma J."/>
        </authorList>
    </citation>
    <scope>NUCLEOTIDE SEQUENCE [LARGE SCALE GENOMIC DNA]</scope>
    <source>
        <strain evidence="8">CGMCC 4.1434</strain>
    </source>
</reference>
<evidence type="ECO:0000313" key="8">
    <source>
        <dbReference type="Proteomes" id="UP001596109"/>
    </source>
</evidence>
<dbReference type="Pfam" id="PF12698">
    <property type="entry name" value="ABC2_membrane_3"/>
    <property type="match status" value="1"/>
</dbReference>
<gene>
    <name evidence="7" type="ORF">ACFPRA_00945</name>
</gene>
<evidence type="ECO:0000313" key="7">
    <source>
        <dbReference type="EMBL" id="MFC5587474.1"/>
    </source>
</evidence>
<evidence type="ECO:0000256" key="3">
    <source>
        <dbReference type="ARBA" id="ARBA00022989"/>
    </source>
</evidence>
<evidence type="ECO:0000259" key="6">
    <source>
        <dbReference type="Pfam" id="PF12698"/>
    </source>
</evidence>
<evidence type="ECO:0000256" key="1">
    <source>
        <dbReference type="ARBA" id="ARBA00004141"/>
    </source>
</evidence>
<evidence type="ECO:0000256" key="4">
    <source>
        <dbReference type="ARBA" id="ARBA00023136"/>
    </source>
</evidence>
<dbReference type="InterPro" id="IPR013525">
    <property type="entry name" value="ABC2_TM"/>
</dbReference>
<keyword evidence="4 5" id="KW-0472">Membrane</keyword>
<feature type="domain" description="ABC-2 type transporter transmembrane" evidence="6">
    <location>
        <begin position="153"/>
        <end position="331"/>
    </location>
</feature>
<feature type="transmembrane region" description="Helical" evidence="5">
    <location>
        <begin position="184"/>
        <end position="205"/>
    </location>
</feature>
<dbReference type="Proteomes" id="UP001596109">
    <property type="component" value="Unassembled WGS sequence"/>
</dbReference>
<protein>
    <submittedName>
        <fullName evidence="7">ABC transporter permease</fullName>
    </submittedName>
</protein>
<keyword evidence="8" id="KW-1185">Reference proteome</keyword>
<organism evidence="7 8">
    <name type="scientific">Sporosarcina soli</name>
    <dbReference type="NCBI Taxonomy" id="334736"/>
    <lineage>
        <taxon>Bacteria</taxon>
        <taxon>Bacillati</taxon>
        <taxon>Bacillota</taxon>
        <taxon>Bacilli</taxon>
        <taxon>Bacillales</taxon>
        <taxon>Caryophanaceae</taxon>
        <taxon>Sporosarcina</taxon>
    </lineage>
</organism>
<evidence type="ECO:0000256" key="5">
    <source>
        <dbReference type="SAM" id="Phobius"/>
    </source>
</evidence>
<name>A0ABW0TG20_9BACL</name>
<proteinExistence type="predicted"/>
<keyword evidence="2 5" id="KW-0812">Transmembrane</keyword>
<comment type="caution">
    <text evidence="7">The sequence shown here is derived from an EMBL/GenBank/DDBJ whole genome shotgun (WGS) entry which is preliminary data.</text>
</comment>
<accession>A0ABW0TG20</accession>
<dbReference type="RefSeq" id="WP_381429517.1">
    <property type="nucleotide sequence ID" value="NZ_JBHSNO010000001.1"/>
</dbReference>
<keyword evidence="3 5" id="KW-1133">Transmembrane helix</keyword>